<evidence type="ECO:0000256" key="1">
    <source>
        <dbReference type="SAM" id="MobiDB-lite"/>
    </source>
</evidence>
<dbReference type="EMBL" id="GL988040">
    <property type="protein sequence ID" value="EGS22314.1"/>
    <property type="molecule type" value="Genomic_DNA"/>
</dbReference>
<reference evidence="2 3" key="1">
    <citation type="journal article" date="2011" name="Cell">
        <title>Insight into structure and assembly of the nuclear pore complex by utilizing the genome of a eukaryotic thermophile.</title>
        <authorList>
            <person name="Amlacher S."/>
            <person name="Sarges P."/>
            <person name="Flemming D."/>
            <person name="van Noort V."/>
            <person name="Kunze R."/>
            <person name="Devos D.P."/>
            <person name="Arumugam M."/>
            <person name="Bork P."/>
            <person name="Hurt E."/>
        </authorList>
    </citation>
    <scope>NUCLEOTIDE SEQUENCE [LARGE SCALE GENOMIC DNA]</scope>
    <source>
        <strain evidence="3">DSM 1495 / CBS 144.50 / IMI 039719</strain>
    </source>
</reference>
<dbReference type="HOGENOM" id="CLU_485702_0_0_1"/>
<feature type="region of interest" description="Disordered" evidence="1">
    <location>
        <begin position="182"/>
        <end position="211"/>
    </location>
</feature>
<protein>
    <submittedName>
        <fullName evidence="2">Uncharacterized protein</fullName>
    </submittedName>
</protein>
<proteinExistence type="predicted"/>
<sequence>MARSHSPSLSEDWEEISDRFSVISLPDTPRLSPRIGPANSKIAVPAVAKLNEIAARPDRTNDYNEQFSTSDSHSKLDDDRTAGRTQSSDEDQANQRSQEDDPSQPAIQKHAFSSTTARPRPIPRPIPRIPPSSYTSPSPTVTSTRPISRRFSPLRQISRPTPAELASPAMRNTVSPVVNITTTSSLNSTPNPSPDSFTSPSQTARPPLRLPYITPSSLRTLLIETAKEFGETARKSPLTERTSSLCQQLELMVYSWKGRSQNYKWCAEMYELVRELRVKTRQAVERERRGKKCLPECRDTREVDEVYEKVMELWKGRDGTSWRGSGIGSGGRVTGWRVISPRGGGMTMTGSLETQTGLLEGDGNRRMSEESCYGTEDNSAGYDGYFGDLEPVVARERKACRHPSLESEREMMERPPPYKERSRLAEPAGGYPAPVIQIPPPPPVGWAFYPEPRSYQAEGRYWGRERSTTAPGVQEELAFWRRMDGVAEATGRMRDKVISGGRGETGTCMEHVAGRDGDGWGEDEESLPRALSSLEPETLSGQTILETAAAVVRMVAGSLDV</sequence>
<accession>G0S2T1</accession>
<name>G0S2T1_CHATD</name>
<organism evidence="3">
    <name type="scientific">Chaetomium thermophilum (strain DSM 1495 / CBS 144.50 / IMI 039719)</name>
    <name type="common">Thermochaetoides thermophila</name>
    <dbReference type="NCBI Taxonomy" id="759272"/>
    <lineage>
        <taxon>Eukaryota</taxon>
        <taxon>Fungi</taxon>
        <taxon>Dikarya</taxon>
        <taxon>Ascomycota</taxon>
        <taxon>Pezizomycotina</taxon>
        <taxon>Sordariomycetes</taxon>
        <taxon>Sordariomycetidae</taxon>
        <taxon>Sordariales</taxon>
        <taxon>Chaetomiaceae</taxon>
        <taxon>Thermochaetoides</taxon>
    </lineage>
</organism>
<keyword evidence="3" id="KW-1185">Reference proteome</keyword>
<feature type="region of interest" description="Disordered" evidence="1">
    <location>
        <begin position="25"/>
        <end position="170"/>
    </location>
</feature>
<gene>
    <name evidence="2" type="ORF">CTHT_0018380</name>
</gene>
<feature type="compositionally biased region" description="Basic and acidic residues" evidence="1">
    <location>
        <begin position="72"/>
        <end position="82"/>
    </location>
</feature>
<dbReference type="RefSeq" id="XP_006692333.1">
    <property type="nucleotide sequence ID" value="XM_006692270.1"/>
</dbReference>
<feature type="region of interest" description="Disordered" evidence="1">
    <location>
        <begin position="401"/>
        <end position="425"/>
    </location>
</feature>
<dbReference type="GeneID" id="18255876"/>
<evidence type="ECO:0000313" key="3">
    <source>
        <dbReference type="Proteomes" id="UP000008066"/>
    </source>
</evidence>
<dbReference type="KEGG" id="cthr:CTHT_0018380"/>
<feature type="compositionally biased region" description="Low complexity" evidence="1">
    <location>
        <begin position="131"/>
        <end position="150"/>
    </location>
</feature>
<evidence type="ECO:0000313" key="2">
    <source>
        <dbReference type="EMBL" id="EGS22314.1"/>
    </source>
</evidence>
<feature type="compositionally biased region" description="Pro residues" evidence="1">
    <location>
        <begin position="120"/>
        <end position="130"/>
    </location>
</feature>
<feature type="compositionally biased region" description="Polar residues" evidence="1">
    <location>
        <begin position="195"/>
        <end position="204"/>
    </location>
</feature>
<dbReference type="AlphaFoldDB" id="G0S2T1"/>
<dbReference type="Proteomes" id="UP000008066">
    <property type="component" value="Unassembled WGS sequence"/>
</dbReference>
<feature type="compositionally biased region" description="Basic and acidic residues" evidence="1">
    <location>
        <begin position="401"/>
        <end position="424"/>
    </location>
</feature>